<reference evidence="13" key="1">
    <citation type="submission" date="2022-10" db="EMBL/GenBank/DDBJ databases">
        <title>Tapping the CABI collections for fungal endophytes: first genome assemblies for Collariella, Neodidymelliopsis, Ascochyta clinopodiicola, Didymella pomorum, Didymosphaeria variabile, Neocosmospora piperis and Neocucurbitaria cava.</title>
        <authorList>
            <person name="Hill R."/>
        </authorList>
    </citation>
    <scope>NUCLEOTIDE SEQUENCE</scope>
    <source>
        <strain evidence="13">IMI 356814</strain>
    </source>
</reference>
<dbReference type="PANTHER" id="PTHR23033:SF43">
    <property type="entry name" value="APPLE DOMAIN-CONTAINING PROTEIN"/>
    <property type="match status" value="1"/>
</dbReference>
<evidence type="ECO:0000256" key="11">
    <source>
        <dbReference type="ARBA" id="ARBA00023136"/>
    </source>
</evidence>
<keyword evidence="8" id="KW-0547">Nucleotide-binding</keyword>
<evidence type="ECO:0000256" key="2">
    <source>
        <dbReference type="ARBA" id="ARBA00004922"/>
    </source>
</evidence>
<keyword evidence="10" id="KW-1133">Transmembrane helix</keyword>
<proteinExistence type="inferred from homology"/>
<sequence length="447" mass="51176">MMVRLTPLRLLCAAVVLCTFLFSSLIPRVFRGERGYDTLQERPPPARAGPVPKIPFGEECSPFTAGVMDDVTIVLKIGAGEAATKLPIYLNRLGRCKQDLLIFSDRKDNYNGFEIADALAHLRPEYKFNNPDFDVYDRIQAANSTEILSAKSDEGWRLDKYKFLPMMEWTSYKRPESHWYVFIELDTYVNYDNLYRFLATFNPKTAYYFGSPVWPKKKTVFAHGGSGFVLSRAALDKIMALGRMFGENKHFPGTHFFGVDIKKQCCGDEVLAQVLKKSGVPLRGYWPMFNGEKPRTIRFDKEQWCEALITMHHLEEDDFTKLTQWEAARSHPNWPLTFEELFTMIEPHLQEKADDWSNLSEDVTYKKGKGAAKSFDKCHSACVKDGNCMQFEHSGTECRLGYSIRLGHHQPPAGERKWTSGWMSGRIKAFKQARSPCQGARFVHANP</sequence>
<evidence type="ECO:0000256" key="6">
    <source>
        <dbReference type="ARBA" id="ARBA00022679"/>
    </source>
</evidence>
<evidence type="ECO:0000256" key="9">
    <source>
        <dbReference type="ARBA" id="ARBA00022968"/>
    </source>
</evidence>
<keyword evidence="9" id="KW-0735">Signal-anchor</keyword>
<comment type="similarity">
    <text evidence="3">Belongs to the glycosyltransferase 31 family. Beta3-Gal-T subfamily.</text>
</comment>
<dbReference type="GO" id="GO:0016263">
    <property type="term" value="F:glycoprotein-N-acetylgalactosamine 3-beta-galactosyltransferase activity"/>
    <property type="evidence" value="ECO:0007669"/>
    <property type="project" value="UniProtKB-EC"/>
</dbReference>
<dbReference type="Pfam" id="PF02434">
    <property type="entry name" value="Fringe"/>
    <property type="match status" value="1"/>
</dbReference>
<name>A0A9W8YCW0_9PLEO</name>
<accession>A0A9W8YCW0</accession>
<evidence type="ECO:0000259" key="12">
    <source>
        <dbReference type="Pfam" id="PF02434"/>
    </source>
</evidence>
<dbReference type="InterPro" id="IPR003378">
    <property type="entry name" value="Fringe-like_glycosylTrfase"/>
</dbReference>
<evidence type="ECO:0000313" key="13">
    <source>
        <dbReference type="EMBL" id="KAJ4374390.1"/>
    </source>
</evidence>
<keyword evidence="11" id="KW-0472">Membrane</keyword>
<evidence type="ECO:0000256" key="4">
    <source>
        <dbReference type="ARBA" id="ARBA00012557"/>
    </source>
</evidence>
<comment type="subcellular location">
    <subcellularLocation>
        <location evidence="1">Membrane</location>
        <topology evidence="1">Single-pass type II membrane protein</topology>
    </subcellularLocation>
</comment>
<keyword evidence="7" id="KW-0812">Transmembrane</keyword>
<dbReference type="EMBL" id="JAPEUY010000004">
    <property type="protein sequence ID" value="KAJ4374390.1"/>
    <property type="molecule type" value="Genomic_DNA"/>
</dbReference>
<dbReference type="GO" id="GO:0016020">
    <property type="term" value="C:membrane"/>
    <property type="evidence" value="ECO:0007669"/>
    <property type="project" value="UniProtKB-SubCell"/>
</dbReference>
<gene>
    <name evidence="13" type="ORF">N0V83_003131</name>
</gene>
<dbReference type="OrthoDB" id="414175at2759"/>
<dbReference type="Proteomes" id="UP001140560">
    <property type="component" value="Unassembled WGS sequence"/>
</dbReference>
<dbReference type="EC" id="2.4.1.122" evidence="4"/>
<dbReference type="PANTHER" id="PTHR23033">
    <property type="entry name" value="BETA1,3-GALACTOSYLTRANSFERASE"/>
    <property type="match status" value="1"/>
</dbReference>
<dbReference type="InterPro" id="IPR026050">
    <property type="entry name" value="C1GALT1/C1GALT1_chp1"/>
</dbReference>
<evidence type="ECO:0000256" key="1">
    <source>
        <dbReference type="ARBA" id="ARBA00004606"/>
    </source>
</evidence>
<protein>
    <recommendedName>
        <fullName evidence="4">N-acetylgalactosaminide beta-1,3-galactosyltransferase</fullName>
        <ecNumber evidence="4">2.4.1.122</ecNumber>
    </recommendedName>
</protein>
<keyword evidence="6" id="KW-0808">Transferase</keyword>
<dbReference type="FunFam" id="3.90.550.50:FF:000039">
    <property type="entry name" value="WGS project CABT00000000 data, contig 2.9"/>
    <property type="match status" value="1"/>
</dbReference>
<evidence type="ECO:0000313" key="14">
    <source>
        <dbReference type="Proteomes" id="UP001140560"/>
    </source>
</evidence>
<evidence type="ECO:0000256" key="7">
    <source>
        <dbReference type="ARBA" id="ARBA00022692"/>
    </source>
</evidence>
<evidence type="ECO:0000256" key="10">
    <source>
        <dbReference type="ARBA" id="ARBA00022989"/>
    </source>
</evidence>
<evidence type="ECO:0000256" key="3">
    <source>
        <dbReference type="ARBA" id="ARBA00006462"/>
    </source>
</evidence>
<feature type="domain" description="Fringe-like glycosyltransferase" evidence="12">
    <location>
        <begin position="160"/>
        <end position="239"/>
    </location>
</feature>
<comment type="caution">
    <text evidence="13">The sequence shown here is derived from an EMBL/GenBank/DDBJ whole genome shotgun (WGS) entry which is preliminary data.</text>
</comment>
<evidence type="ECO:0000256" key="5">
    <source>
        <dbReference type="ARBA" id="ARBA00022676"/>
    </source>
</evidence>
<evidence type="ECO:0000256" key="8">
    <source>
        <dbReference type="ARBA" id="ARBA00022741"/>
    </source>
</evidence>
<organism evidence="13 14">
    <name type="scientific">Neocucurbitaria cava</name>
    <dbReference type="NCBI Taxonomy" id="798079"/>
    <lineage>
        <taxon>Eukaryota</taxon>
        <taxon>Fungi</taxon>
        <taxon>Dikarya</taxon>
        <taxon>Ascomycota</taxon>
        <taxon>Pezizomycotina</taxon>
        <taxon>Dothideomycetes</taxon>
        <taxon>Pleosporomycetidae</taxon>
        <taxon>Pleosporales</taxon>
        <taxon>Pleosporineae</taxon>
        <taxon>Cucurbitariaceae</taxon>
        <taxon>Neocucurbitaria</taxon>
    </lineage>
</organism>
<dbReference type="Gene3D" id="3.90.550.50">
    <property type="match status" value="1"/>
</dbReference>
<dbReference type="AlphaFoldDB" id="A0A9W8YCW0"/>
<comment type="pathway">
    <text evidence="2">Protein modification; protein glycosylation.</text>
</comment>
<dbReference type="GO" id="GO:0000166">
    <property type="term" value="F:nucleotide binding"/>
    <property type="evidence" value="ECO:0007669"/>
    <property type="project" value="UniProtKB-KW"/>
</dbReference>
<keyword evidence="14" id="KW-1185">Reference proteome</keyword>
<keyword evidence="5" id="KW-0328">Glycosyltransferase</keyword>